<dbReference type="Gene3D" id="2.60.40.1760">
    <property type="entry name" value="glycosyl hydrolase (family 31)"/>
    <property type="match status" value="1"/>
</dbReference>
<evidence type="ECO:0000256" key="1">
    <source>
        <dbReference type="ARBA" id="ARBA00001657"/>
    </source>
</evidence>
<comment type="catalytic activity">
    <reaction evidence="1">
        <text>Hydrolysis of terminal, non-reducing (1-&gt;4)-linked alpha-D-glucose residues with release of alpha-D-glucose.</text>
        <dbReference type="EC" id="3.2.1.20"/>
    </reaction>
</comment>
<name>A0AAJ0F3B1_9PEZI</name>
<dbReference type="GO" id="GO:0005975">
    <property type="term" value="P:carbohydrate metabolic process"/>
    <property type="evidence" value="ECO:0007669"/>
    <property type="project" value="InterPro"/>
</dbReference>
<evidence type="ECO:0000259" key="6">
    <source>
        <dbReference type="Pfam" id="PF13802"/>
    </source>
</evidence>
<dbReference type="CDD" id="cd14752">
    <property type="entry name" value="GH31_N"/>
    <property type="match status" value="1"/>
</dbReference>
<dbReference type="EMBL" id="MU839840">
    <property type="protein sequence ID" value="KAK1752037.1"/>
    <property type="molecule type" value="Genomic_DNA"/>
</dbReference>
<evidence type="ECO:0000256" key="3">
    <source>
        <dbReference type="ARBA" id="ARBA00012741"/>
    </source>
</evidence>
<evidence type="ECO:0000313" key="7">
    <source>
        <dbReference type="EMBL" id="KAK1752037.1"/>
    </source>
</evidence>
<protein>
    <recommendedName>
        <fullName evidence="3">alpha-glucosidase</fullName>
        <ecNumber evidence="3">3.2.1.20</ecNumber>
    </recommendedName>
</protein>
<sequence length="896" mass="99756">MSITERDLTNLILHPSLESLTPGATLRSFTLISGPSTPFPDFTWTLEFPLPQAYRILLTGPDRPRPAHDNIRAPPSSSFCTFSVLAIDTSARTATFAFPAPTPTSLSLSGITSSSSLQLRLWWSHQIATEVWECISVSGKWTPLLRDLRARSYGLTEHGTIRHWTLDRTSRIHLGLGEKAAPLDLTGRRFAMHATDAAWYDAYRTDPLYKHTPFLISTPKPRPDSFSKLTYALVHATNSVATWDVGAEIDFPSGGWSKRFVQDWGGLEEWVLLGQGVEGCVRTYGELAGRPGLVGREWLGSLGSSMLLSDKENGQELMEEWPGLCRRYDVPCSAMHLSSGYTIDDATGARWVFKINKRRFPDLKGMVAVFHRAGMKIIPNVKPYLLVAHPDYDRLRQGDGLFYDPISNGPSRQNMWTGGFGESGDGSWADFTAPETRRWWAEGVRGLLELGFDGIWDDNNEFFLRDDALLCKNQLDDPDPNNTNNNAKEKLPLGLLGRIRHAELMNKTSLTTFRQTHPTRRPFILTRSGNPSTFRHANATWTGDNHTSWPSLRGSQHIQLNSSLSLLPNTGSDVGGFGGDAPSPELLVRWVQLGVTHARFCIHSCSPDTRGRDKLTAPWMYPSVLGIIRAHIKWRYFVLPFLNHLMWRAHLYAEPITAPLFYGPFASDAVLYDTEKLEGFDAWLGVGQLLVCPQLFQGRMSREGDVYFPRAARGDESLYFDLNPPFMTYKAGTWAPSVATPLEHGGLFAREGAVIPVGKDKATVTALEGLARTHPDGVRTVLDYEEDGEGCKGLVGLDDWRGVMLFPGFGNPGKEYKGEWIEDDGVSEDPGTFTVVVSYRAVDEGTVEVQVGSQDGGFMPLWTPKLYVLLPVGDARSVRGADQTVWRDRAAWIVHL</sequence>
<gene>
    <name evidence="7" type="ORF">QBC47DRAFT_349950</name>
</gene>
<dbReference type="SUPFAM" id="SSF51445">
    <property type="entry name" value="(Trans)glycosidases"/>
    <property type="match status" value="1"/>
</dbReference>
<evidence type="ECO:0000259" key="5">
    <source>
        <dbReference type="Pfam" id="PF01055"/>
    </source>
</evidence>
<dbReference type="InterPro" id="IPR000322">
    <property type="entry name" value="Glyco_hydro_31_TIM"/>
</dbReference>
<keyword evidence="4 7" id="KW-0378">Hydrolase</keyword>
<feature type="domain" description="Glycoside hydrolase family 31 TIM barrel" evidence="5">
    <location>
        <begin position="324"/>
        <end position="643"/>
    </location>
</feature>
<evidence type="ECO:0000256" key="4">
    <source>
        <dbReference type="RuleBase" id="RU361185"/>
    </source>
</evidence>
<dbReference type="Pfam" id="PF13802">
    <property type="entry name" value="Gal_mutarotas_2"/>
    <property type="match status" value="1"/>
</dbReference>
<comment type="similarity">
    <text evidence="2 4">Belongs to the glycosyl hydrolase 31 family.</text>
</comment>
<dbReference type="AlphaFoldDB" id="A0AAJ0F3B1"/>
<dbReference type="Proteomes" id="UP001239445">
    <property type="component" value="Unassembled WGS sequence"/>
</dbReference>
<evidence type="ECO:0000313" key="8">
    <source>
        <dbReference type="Proteomes" id="UP001239445"/>
    </source>
</evidence>
<organism evidence="7 8">
    <name type="scientific">Echria macrotheca</name>
    <dbReference type="NCBI Taxonomy" id="438768"/>
    <lineage>
        <taxon>Eukaryota</taxon>
        <taxon>Fungi</taxon>
        <taxon>Dikarya</taxon>
        <taxon>Ascomycota</taxon>
        <taxon>Pezizomycotina</taxon>
        <taxon>Sordariomycetes</taxon>
        <taxon>Sordariomycetidae</taxon>
        <taxon>Sordariales</taxon>
        <taxon>Schizotheciaceae</taxon>
        <taxon>Echria</taxon>
    </lineage>
</organism>
<dbReference type="GO" id="GO:0030246">
    <property type="term" value="F:carbohydrate binding"/>
    <property type="evidence" value="ECO:0007669"/>
    <property type="project" value="InterPro"/>
</dbReference>
<dbReference type="PANTHER" id="PTHR22762">
    <property type="entry name" value="ALPHA-GLUCOSIDASE"/>
    <property type="match status" value="1"/>
</dbReference>
<dbReference type="InterPro" id="IPR011013">
    <property type="entry name" value="Gal_mutarotase_sf_dom"/>
</dbReference>
<dbReference type="InterPro" id="IPR025887">
    <property type="entry name" value="Glyco_hydro_31_N_dom"/>
</dbReference>
<keyword evidence="8" id="KW-1185">Reference proteome</keyword>
<evidence type="ECO:0000256" key="2">
    <source>
        <dbReference type="ARBA" id="ARBA00007806"/>
    </source>
</evidence>
<dbReference type="Gene3D" id="3.20.20.80">
    <property type="entry name" value="Glycosidases"/>
    <property type="match status" value="1"/>
</dbReference>
<dbReference type="PANTHER" id="PTHR22762:SF165">
    <property type="entry name" value="PUTATIVE (AFU_ORTHOLOGUE AFUA_1G06560)-RELATED"/>
    <property type="match status" value="1"/>
</dbReference>
<comment type="caution">
    <text evidence="7">The sequence shown here is derived from an EMBL/GenBank/DDBJ whole genome shotgun (WGS) entry which is preliminary data.</text>
</comment>
<dbReference type="EC" id="3.2.1.20" evidence="3"/>
<dbReference type="Pfam" id="PF01055">
    <property type="entry name" value="Glyco_hydro_31_2nd"/>
    <property type="match status" value="1"/>
</dbReference>
<dbReference type="SUPFAM" id="SSF74650">
    <property type="entry name" value="Galactose mutarotase-like"/>
    <property type="match status" value="1"/>
</dbReference>
<keyword evidence="4" id="KW-0326">Glycosidase</keyword>
<dbReference type="InterPro" id="IPR017853">
    <property type="entry name" value="GH"/>
</dbReference>
<proteinExistence type="inferred from homology"/>
<reference evidence="7" key="1">
    <citation type="submission" date="2023-06" db="EMBL/GenBank/DDBJ databases">
        <title>Genome-scale phylogeny and comparative genomics of the fungal order Sordariales.</title>
        <authorList>
            <consortium name="Lawrence Berkeley National Laboratory"/>
            <person name="Hensen N."/>
            <person name="Bonometti L."/>
            <person name="Westerberg I."/>
            <person name="Brannstrom I.O."/>
            <person name="Guillou S."/>
            <person name="Cros-Aarteil S."/>
            <person name="Calhoun S."/>
            <person name="Haridas S."/>
            <person name="Kuo A."/>
            <person name="Mondo S."/>
            <person name="Pangilinan J."/>
            <person name="Riley R."/>
            <person name="Labutti K."/>
            <person name="Andreopoulos B."/>
            <person name="Lipzen A."/>
            <person name="Chen C."/>
            <person name="Yanf M."/>
            <person name="Daum C."/>
            <person name="Ng V."/>
            <person name="Clum A."/>
            <person name="Steindorff A."/>
            <person name="Ohm R."/>
            <person name="Martin F."/>
            <person name="Silar P."/>
            <person name="Natvig D."/>
            <person name="Lalanne C."/>
            <person name="Gautier V."/>
            <person name="Ament-Velasquez S.L."/>
            <person name="Kruys A."/>
            <person name="Hutchinson M.I."/>
            <person name="Powell A.J."/>
            <person name="Barry K."/>
            <person name="Miller A.N."/>
            <person name="Grigoriev I.V."/>
            <person name="Debuchy R."/>
            <person name="Gladieux P."/>
            <person name="Thoren M.H."/>
            <person name="Johannesson H."/>
        </authorList>
    </citation>
    <scope>NUCLEOTIDE SEQUENCE</scope>
    <source>
        <strain evidence="7">PSN4</strain>
    </source>
</reference>
<accession>A0AAJ0F3B1</accession>
<feature type="domain" description="Glycoside hydrolase family 31 N-terminal" evidence="6">
    <location>
        <begin position="174"/>
        <end position="218"/>
    </location>
</feature>
<dbReference type="GO" id="GO:0004558">
    <property type="term" value="F:alpha-1,4-glucosidase activity"/>
    <property type="evidence" value="ECO:0007669"/>
    <property type="project" value="UniProtKB-EC"/>
</dbReference>